<dbReference type="InterPro" id="IPR046947">
    <property type="entry name" value="LytR-like"/>
</dbReference>
<dbReference type="Proteomes" id="UP001348817">
    <property type="component" value="Plasmid pFA4"/>
</dbReference>
<dbReference type="EMBL" id="AP025318">
    <property type="protein sequence ID" value="BDD12467.1"/>
    <property type="molecule type" value="Genomic_DNA"/>
</dbReference>
<dbReference type="GO" id="GO:0000156">
    <property type="term" value="F:phosphorelay response regulator activity"/>
    <property type="evidence" value="ECO:0007669"/>
    <property type="project" value="InterPro"/>
</dbReference>
<feature type="transmembrane region" description="Helical" evidence="1">
    <location>
        <begin position="95"/>
        <end position="115"/>
    </location>
</feature>
<protein>
    <recommendedName>
        <fullName evidence="2">HTH LytTR-type domain-containing protein</fullName>
    </recommendedName>
</protein>
<feature type="transmembrane region" description="Helical" evidence="1">
    <location>
        <begin position="59"/>
        <end position="83"/>
    </location>
</feature>
<dbReference type="PANTHER" id="PTHR37299:SF1">
    <property type="entry name" value="STAGE 0 SPORULATION PROTEIN A HOMOLOG"/>
    <property type="match status" value="1"/>
</dbReference>
<organism evidence="3 4">
    <name type="scientific">Fulvitalea axinellae</name>
    <dbReference type="NCBI Taxonomy" id="1182444"/>
    <lineage>
        <taxon>Bacteria</taxon>
        <taxon>Pseudomonadati</taxon>
        <taxon>Bacteroidota</taxon>
        <taxon>Cytophagia</taxon>
        <taxon>Cytophagales</taxon>
        <taxon>Persicobacteraceae</taxon>
        <taxon>Fulvitalea</taxon>
    </lineage>
</organism>
<dbReference type="PANTHER" id="PTHR37299">
    <property type="entry name" value="TRANSCRIPTIONAL REGULATOR-RELATED"/>
    <property type="match status" value="1"/>
</dbReference>
<sequence length="292" mass="33156">MSRIINLFKDFVFSKPNPLLWQAVYSRRFSVFTAVSTFIFLFVFRPFGFNAWFWNQSPYTVLMLVSGMAFLGGASVALSRLLILPATKIIPASRIGLWLLCLIELVCINILVVFLQDYVTDDPMPMHEQLWYSFRYTFLSGLLFYSIFHTYLRLKLESTGAVTPPHPEKPQVDMLEIKDEKGKIRLELPAESILCFEATGNYVTIHISENEKQRKELVRNNMKSIVSAFSEYGFTQCHRSYMVRLGAVSQVRKTGNGSAASLKGSDLVIPVSRTYTASFSEAIRAHGNMAEA</sequence>
<evidence type="ECO:0000256" key="1">
    <source>
        <dbReference type="SAM" id="Phobius"/>
    </source>
</evidence>
<accession>A0AAU9CZV2</accession>
<keyword evidence="3" id="KW-0614">Plasmid</keyword>
<name>A0AAU9CZV2_9BACT</name>
<geneLocation type="plasmid" evidence="3 4">
    <name>pFA4</name>
</geneLocation>
<dbReference type="Gene3D" id="2.40.50.1020">
    <property type="entry name" value="LytTr DNA-binding domain"/>
    <property type="match status" value="1"/>
</dbReference>
<proteinExistence type="predicted"/>
<evidence type="ECO:0000313" key="3">
    <source>
        <dbReference type="EMBL" id="BDD12467.1"/>
    </source>
</evidence>
<keyword evidence="1" id="KW-0472">Membrane</keyword>
<gene>
    <name evidence="3" type="ORF">FUAX_48990</name>
</gene>
<dbReference type="InterPro" id="IPR007492">
    <property type="entry name" value="LytTR_DNA-bd_dom"/>
</dbReference>
<keyword evidence="4" id="KW-1185">Reference proteome</keyword>
<keyword evidence="1" id="KW-1133">Transmembrane helix</keyword>
<dbReference type="GO" id="GO:0003677">
    <property type="term" value="F:DNA binding"/>
    <property type="evidence" value="ECO:0007669"/>
    <property type="project" value="InterPro"/>
</dbReference>
<evidence type="ECO:0000259" key="2">
    <source>
        <dbReference type="SMART" id="SM00850"/>
    </source>
</evidence>
<keyword evidence="1" id="KW-0812">Transmembrane</keyword>
<feature type="transmembrane region" description="Helical" evidence="1">
    <location>
        <begin position="130"/>
        <end position="148"/>
    </location>
</feature>
<dbReference type="Pfam" id="PF04397">
    <property type="entry name" value="LytTR"/>
    <property type="match status" value="1"/>
</dbReference>
<dbReference type="KEGG" id="fax:FUAX_48990"/>
<feature type="transmembrane region" description="Helical" evidence="1">
    <location>
        <begin position="29"/>
        <end position="47"/>
    </location>
</feature>
<evidence type="ECO:0000313" key="4">
    <source>
        <dbReference type="Proteomes" id="UP001348817"/>
    </source>
</evidence>
<feature type="domain" description="HTH LytTR-type" evidence="2">
    <location>
        <begin position="183"/>
        <end position="284"/>
    </location>
</feature>
<dbReference type="SMART" id="SM00850">
    <property type="entry name" value="LytTR"/>
    <property type="match status" value="1"/>
</dbReference>
<reference evidence="3 4" key="1">
    <citation type="submission" date="2021-12" db="EMBL/GenBank/DDBJ databases">
        <title>Genome sequencing of bacteria with rrn-lacking chromosome and rrn-plasmid.</title>
        <authorList>
            <person name="Anda M."/>
            <person name="Iwasaki W."/>
        </authorList>
    </citation>
    <scope>NUCLEOTIDE SEQUENCE [LARGE SCALE GENOMIC DNA]</scope>
    <source>
        <strain evidence="3 4">DSM 100852</strain>
        <plasmid evidence="3 4">pFA4</plasmid>
    </source>
</reference>
<dbReference type="AlphaFoldDB" id="A0AAU9CZV2"/>